<keyword evidence="1" id="KW-0378">Hydrolase</keyword>
<evidence type="ECO:0000313" key="3">
    <source>
        <dbReference type="EMBL" id="RZS98688.1"/>
    </source>
</evidence>
<dbReference type="InterPro" id="IPR050300">
    <property type="entry name" value="GDXG_lipolytic_enzyme"/>
</dbReference>
<evidence type="ECO:0000259" key="2">
    <source>
        <dbReference type="Pfam" id="PF20434"/>
    </source>
</evidence>
<feature type="domain" description="BD-FAE-like" evidence="2">
    <location>
        <begin position="65"/>
        <end position="244"/>
    </location>
</feature>
<dbReference type="EMBL" id="SGXG01000001">
    <property type="protein sequence ID" value="RZS98688.1"/>
    <property type="molecule type" value="Genomic_DNA"/>
</dbReference>
<keyword evidence="4" id="KW-1185">Reference proteome</keyword>
<dbReference type="SUPFAM" id="SSF53474">
    <property type="entry name" value="alpha/beta-Hydrolases"/>
    <property type="match status" value="1"/>
</dbReference>
<dbReference type="GO" id="GO:0016787">
    <property type="term" value="F:hydrolase activity"/>
    <property type="evidence" value="ECO:0007669"/>
    <property type="project" value="UniProtKB-KW"/>
</dbReference>
<comment type="caution">
    <text evidence="3">The sequence shown here is derived from an EMBL/GenBank/DDBJ whole genome shotgun (WGS) entry which is preliminary data.</text>
</comment>
<proteinExistence type="predicted"/>
<protein>
    <submittedName>
        <fullName evidence="3">Acetyl esterase/lipase</fullName>
    </submittedName>
</protein>
<dbReference type="Pfam" id="PF20434">
    <property type="entry name" value="BD-FAE"/>
    <property type="match status" value="1"/>
</dbReference>
<organism evidence="3 4">
    <name type="scientific">Cecembia calidifontis</name>
    <dbReference type="NCBI Taxonomy" id="1187080"/>
    <lineage>
        <taxon>Bacteria</taxon>
        <taxon>Pseudomonadati</taxon>
        <taxon>Bacteroidota</taxon>
        <taxon>Cytophagia</taxon>
        <taxon>Cytophagales</taxon>
        <taxon>Cyclobacteriaceae</taxon>
        <taxon>Cecembia</taxon>
    </lineage>
</organism>
<evidence type="ECO:0000256" key="1">
    <source>
        <dbReference type="ARBA" id="ARBA00022801"/>
    </source>
</evidence>
<dbReference type="InterPro" id="IPR049492">
    <property type="entry name" value="BD-FAE-like_dom"/>
</dbReference>
<dbReference type="InterPro" id="IPR029058">
    <property type="entry name" value="AB_hydrolase_fold"/>
</dbReference>
<evidence type="ECO:0000313" key="4">
    <source>
        <dbReference type="Proteomes" id="UP000292209"/>
    </source>
</evidence>
<gene>
    <name evidence="3" type="ORF">BC751_4354</name>
</gene>
<dbReference type="AlphaFoldDB" id="A0A4Q7PFT1"/>
<dbReference type="Gene3D" id="3.40.50.1820">
    <property type="entry name" value="alpha/beta hydrolase"/>
    <property type="match status" value="1"/>
</dbReference>
<accession>A0A4Q7PFT1</accession>
<sequence>MKTLFVLLGFIKIKHRYFLKSVKNTFLLVLIVLALTSCSIKGVSRYRNITYIEDQLLGKLPEKKLNVFAPKKSNGDNEVLIFIHGGSWNSGKKEIYNFLGNRFARKGVVTVIIDYPLSPEYQVHDMALASAQAVKWTAQNIFKYGGNPGKIFVSGHSAGGHLASLITVREEYFDTLHFKNPIKGAVLIDAAGLDMKWFLEQMNYEPGTEYLVTFTDSPEVWKDTSPIYFLDENDPPLLILMGEKTLPGIKLSTERFLEKYKELVPEPDFHVQKGKKHKPMIVQFIYTRNKVYDWILVFMSQKIL</sequence>
<name>A0A4Q7PFT1_9BACT</name>
<dbReference type="PANTHER" id="PTHR48081">
    <property type="entry name" value="AB HYDROLASE SUPERFAMILY PROTEIN C4A8.06C"/>
    <property type="match status" value="1"/>
</dbReference>
<reference evidence="3 4" key="1">
    <citation type="submission" date="2019-02" db="EMBL/GenBank/DDBJ databases">
        <title>Genomic Encyclopedia of Archaeal and Bacterial Type Strains, Phase II (KMG-II): from individual species to whole genera.</title>
        <authorList>
            <person name="Goeker M."/>
        </authorList>
    </citation>
    <scope>NUCLEOTIDE SEQUENCE [LARGE SCALE GENOMIC DNA]</scope>
    <source>
        <strain evidence="3 4">DSM 21411</strain>
    </source>
</reference>
<dbReference type="Proteomes" id="UP000292209">
    <property type="component" value="Unassembled WGS sequence"/>
</dbReference>
<dbReference type="PANTHER" id="PTHR48081:SF33">
    <property type="entry name" value="KYNURENINE FORMAMIDASE"/>
    <property type="match status" value="1"/>
</dbReference>